<dbReference type="AlphaFoldDB" id="A0A0C3MC09"/>
<keyword evidence="9" id="KW-1185">Reference proteome</keyword>
<evidence type="ECO:0000259" key="6">
    <source>
        <dbReference type="Pfam" id="PF09468"/>
    </source>
</evidence>
<evidence type="ECO:0000256" key="2">
    <source>
        <dbReference type="ARBA" id="ARBA00019062"/>
    </source>
</evidence>
<dbReference type="GO" id="GO:0032299">
    <property type="term" value="C:ribonuclease H2 complex"/>
    <property type="evidence" value="ECO:0007669"/>
    <property type="project" value="InterPro"/>
</dbReference>
<evidence type="ECO:0000256" key="5">
    <source>
        <dbReference type="ARBA" id="ARBA00033464"/>
    </source>
</evidence>
<dbReference type="InterPro" id="IPR040456">
    <property type="entry name" value="RNase_H2_suB"/>
</dbReference>
<dbReference type="Pfam" id="PF17745">
    <property type="entry name" value="Ydr279_N"/>
    <property type="match status" value="1"/>
</dbReference>
<dbReference type="PANTHER" id="PTHR13383">
    <property type="entry name" value="RIBONUCLEASE H2 SUBUNIT B"/>
    <property type="match status" value="1"/>
</dbReference>
<evidence type="ECO:0000313" key="8">
    <source>
        <dbReference type="EMBL" id="KIO31282.1"/>
    </source>
</evidence>
<dbReference type="HOGENOM" id="CLU_1253320_0_0_1"/>
<evidence type="ECO:0000256" key="3">
    <source>
        <dbReference type="ARBA" id="ARBA00023242"/>
    </source>
</evidence>
<comment type="subcellular location">
    <subcellularLocation>
        <location evidence="1">Nucleus</location>
    </subcellularLocation>
</comment>
<name>A0A0C3MC09_9AGAM</name>
<dbReference type="EMBL" id="KN822964">
    <property type="protein sequence ID" value="KIO31282.1"/>
    <property type="molecule type" value="Genomic_DNA"/>
</dbReference>
<keyword evidence="3" id="KW-0539">Nucleus</keyword>
<evidence type="ECO:0000256" key="4">
    <source>
        <dbReference type="ARBA" id="ARBA00024778"/>
    </source>
</evidence>
<reference evidence="8 9" key="1">
    <citation type="submission" date="2014-04" db="EMBL/GenBank/DDBJ databases">
        <authorList>
            <consortium name="DOE Joint Genome Institute"/>
            <person name="Kuo A."/>
            <person name="Girlanda M."/>
            <person name="Perotto S."/>
            <person name="Kohler A."/>
            <person name="Nagy L.G."/>
            <person name="Floudas D."/>
            <person name="Copeland A."/>
            <person name="Barry K.W."/>
            <person name="Cichocki N."/>
            <person name="Veneault-Fourrey C."/>
            <person name="LaButti K."/>
            <person name="Lindquist E.A."/>
            <person name="Lipzen A."/>
            <person name="Lundell T."/>
            <person name="Morin E."/>
            <person name="Murat C."/>
            <person name="Sun H."/>
            <person name="Tunlid A."/>
            <person name="Henrissat B."/>
            <person name="Grigoriev I.V."/>
            <person name="Hibbett D.S."/>
            <person name="Martin F."/>
            <person name="Nordberg H.P."/>
            <person name="Cantor M.N."/>
            <person name="Hua S.X."/>
        </authorList>
    </citation>
    <scope>NUCLEOTIDE SEQUENCE [LARGE SCALE GENOMIC DNA]</scope>
    <source>
        <strain evidence="8 9">MUT 4182</strain>
    </source>
</reference>
<feature type="non-terminal residue" evidence="8">
    <location>
        <position position="221"/>
    </location>
</feature>
<dbReference type="InterPro" id="IPR041195">
    <property type="entry name" value="Rnh202_N"/>
</dbReference>
<feature type="domain" description="Ribonuclease H2 subunit B wHTH" evidence="6">
    <location>
        <begin position="102"/>
        <end position="203"/>
    </location>
</feature>
<comment type="function">
    <text evidence="4">Non catalytic subunit of RNase H2, an endonuclease that specifically degrades the RNA of RNA:DNA hybrids. Participates in DNA replication, possibly by mediating the removal of lagging-strand Okazaki fragment RNA primers during DNA replication. Mediates the excision of single ribonucleotides from DNA:RNA duplexes.</text>
</comment>
<dbReference type="GO" id="GO:0005654">
    <property type="term" value="C:nucleoplasm"/>
    <property type="evidence" value="ECO:0007669"/>
    <property type="project" value="TreeGrafter"/>
</dbReference>
<organism evidence="8 9">
    <name type="scientific">Tulasnella calospora MUT 4182</name>
    <dbReference type="NCBI Taxonomy" id="1051891"/>
    <lineage>
        <taxon>Eukaryota</taxon>
        <taxon>Fungi</taxon>
        <taxon>Dikarya</taxon>
        <taxon>Basidiomycota</taxon>
        <taxon>Agaricomycotina</taxon>
        <taxon>Agaricomycetes</taxon>
        <taxon>Cantharellales</taxon>
        <taxon>Tulasnellaceae</taxon>
        <taxon>Tulasnella</taxon>
    </lineage>
</organism>
<dbReference type="GO" id="GO:0006401">
    <property type="term" value="P:RNA catabolic process"/>
    <property type="evidence" value="ECO:0007669"/>
    <property type="project" value="TreeGrafter"/>
</dbReference>
<reference evidence="9" key="2">
    <citation type="submission" date="2015-01" db="EMBL/GenBank/DDBJ databases">
        <title>Evolutionary Origins and Diversification of the Mycorrhizal Mutualists.</title>
        <authorList>
            <consortium name="DOE Joint Genome Institute"/>
            <consortium name="Mycorrhizal Genomics Consortium"/>
            <person name="Kohler A."/>
            <person name="Kuo A."/>
            <person name="Nagy L.G."/>
            <person name="Floudas D."/>
            <person name="Copeland A."/>
            <person name="Barry K.W."/>
            <person name="Cichocki N."/>
            <person name="Veneault-Fourrey C."/>
            <person name="LaButti K."/>
            <person name="Lindquist E.A."/>
            <person name="Lipzen A."/>
            <person name="Lundell T."/>
            <person name="Morin E."/>
            <person name="Murat C."/>
            <person name="Riley R."/>
            <person name="Ohm R."/>
            <person name="Sun H."/>
            <person name="Tunlid A."/>
            <person name="Henrissat B."/>
            <person name="Grigoriev I.V."/>
            <person name="Hibbett D.S."/>
            <person name="Martin F."/>
        </authorList>
    </citation>
    <scope>NUCLEOTIDE SEQUENCE [LARGE SCALE GENOMIC DNA]</scope>
    <source>
        <strain evidence="9">MUT 4182</strain>
    </source>
</reference>
<evidence type="ECO:0000259" key="7">
    <source>
        <dbReference type="Pfam" id="PF17745"/>
    </source>
</evidence>
<gene>
    <name evidence="8" type="ORF">M407DRAFT_19661</name>
</gene>
<feature type="domain" description="Rnh202 triple barrel" evidence="7">
    <location>
        <begin position="11"/>
        <end position="99"/>
    </location>
</feature>
<dbReference type="Gene3D" id="2.20.25.530">
    <property type="match status" value="1"/>
</dbReference>
<evidence type="ECO:0000256" key="1">
    <source>
        <dbReference type="ARBA" id="ARBA00004123"/>
    </source>
</evidence>
<dbReference type="InterPro" id="IPR019024">
    <property type="entry name" value="RNase_H2_suB_wHTH"/>
</dbReference>
<sequence>MSVASTSSDAPGQRFLRLPHPRTSKCRIQMYLNVSADVGTLDVPSLFLASEQPEGSSSKTASFTILEVQSISPDASRSWFTDDDQVLGDGKLLVFTPVDPLFLLLPIMSAVVPTNKATTAQFRPLEDIFEDAANKLSKTPTEENSERVLAEDILFLGRLGCVVEAMKRICEVKEITEDITVYRFSRPNLLSALQAKVTRISDPTSYVSIRSLARGLAKDGL</sequence>
<accession>A0A0C3MC09</accession>
<dbReference type="OrthoDB" id="29098at2759"/>
<proteinExistence type="predicted"/>
<dbReference type="CDD" id="cd09270">
    <property type="entry name" value="RNase_H2-B"/>
    <property type="match status" value="1"/>
</dbReference>
<evidence type="ECO:0000313" key="9">
    <source>
        <dbReference type="Proteomes" id="UP000054248"/>
    </source>
</evidence>
<dbReference type="Gene3D" id="1.10.20.120">
    <property type="match status" value="1"/>
</dbReference>
<dbReference type="Pfam" id="PF09468">
    <property type="entry name" value="RNase_H2-Ydr279"/>
    <property type="match status" value="1"/>
</dbReference>
<protein>
    <recommendedName>
        <fullName evidence="2">Ribonuclease H2 subunit B</fullName>
    </recommendedName>
    <alternativeName>
        <fullName evidence="5">Ribonuclease HI subunit B</fullName>
    </alternativeName>
</protein>
<dbReference type="STRING" id="1051891.A0A0C3MC09"/>
<dbReference type="Proteomes" id="UP000054248">
    <property type="component" value="Unassembled WGS sequence"/>
</dbReference>
<dbReference type="PANTHER" id="PTHR13383:SF11">
    <property type="entry name" value="RIBONUCLEASE H2 SUBUNIT B"/>
    <property type="match status" value="1"/>
</dbReference>